<accession>A0AAV4D1Q3</accession>
<evidence type="ECO:0000256" key="5">
    <source>
        <dbReference type="ARBA" id="ARBA00034489"/>
    </source>
</evidence>
<evidence type="ECO:0000256" key="4">
    <source>
        <dbReference type="ARBA" id="ARBA00022694"/>
    </source>
</evidence>
<dbReference type="PANTHER" id="PTHR21392:SF0">
    <property type="entry name" value="TRNA-URIDINE AMINOCARBOXYPROPYLTRANSFERASE 2"/>
    <property type="match status" value="1"/>
</dbReference>
<evidence type="ECO:0000259" key="7">
    <source>
        <dbReference type="SMART" id="SM01144"/>
    </source>
</evidence>
<gene>
    <name evidence="8" type="ORF">PoB_006445500</name>
</gene>
<keyword evidence="4" id="KW-0819">tRNA processing</keyword>
<proteinExistence type="inferred from homology"/>
<evidence type="ECO:0000256" key="1">
    <source>
        <dbReference type="ARBA" id="ARBA00012386"/>
    </source>
</evidence>
<organism evidence="8 9">
    <name type="scientific">Plakobranchus ocellatus</name>
    <dbReference type="NCBI Taxonomy" id="259542"/>
    <lineage>
        <taxon>Eukaryota</taxon>
        <taxon>Metazoa</taxon>
        <taxon>Spiralia</taxon>
        <taxon>Lophotrochozoa</taxon>
        <taxon>Mollusca</taxon>
        <taxon>Gastropoda</taxon>
        <taxon>Heterobranchia</taxon>
        <taxon>Euthyneura</taxon>
        <taxon>Panpulmonata</taxon>
        <taxon>Sacoglossa</taxon>
        <taxon>Placobranchoidea</taxon>
        <taxon>Plakobranchidae</taxon>
        <taxon>Plakobranchus</taxon>
    </lineage>
</organism>
<feature type="domain" description="DTW" evidence="7">
    <location>
        <begin position="31"/>
        <end position="223"/>
    </location>
</feature>
<dbReference type="GO" id="GO:0016432">
    <property type="term" value="F:tRNA-uridine aminocarboxypropyltransferase activity"/>
    <property type="evidence" value="ECO:0007669"/>
    <property type="project" value="UniProtKB-EC"/>
</dbReference>
<evidence type="ECO:0000256" key="2">
    <source>
        <dbReference type="ARBA" id="ARBA00022679"/>
    </source>
</evidence>
<dbReference type="PANTHER" id="PTHR21392">
    <property type="entry name" value="TRNA-URIDINE AMINOCARBOXYPROPYLTRANSFERASE 2"/>
    <property type="match status" value="1"/>
</dbReference>
<comment type="catalytic activity">
    <reaction evidence="6">
        <text>a uridine in tRNA + S-adenosyl-L-methionine = a 3-[(3S)-3-amino-3-carboxypropyl]uridine in tRNA + S-methyl-5'-thioadenosine + H(+)</text>
        <dbReference type="Rhea" id="RHEA:62432"/>
        <dbReference type="Rhea" id="RHEA-COMP:13339"/>
        <dbReference type="Rhea" id="RHEA-COMP:16092"/>
        <dbReference type="ChEBI" id="CHEBI:15378"/>
        <dbReference type="ChEBI" id="CHEBI:17509"/>
        <dbReference type="ChEBI" id="CHEBI:59789"/>
        <dbReference type="ChEBI" id="CHEBI:65315"/>
        <dbReference type="ChEBI" id="CHEBI:82930"/>
        <dbReference type="EC" id="2.5.1.25"/>
    </reaction>
</comment>
<comment type="caution">
    <text evidence="8">The sequence shown here is derived from an EMBL/GenBank/DDBJ whole genome shotgun (WGS) entry which is preliminary data.</text>
</comment>
<dbReference type="GO" id="GO:0008033">
    <property type="term" value="P:tRNA processing"/>
    <property type="evidence" value="ECO:0007669"/>
    <property type="project" value="UniProtKB-KW"/>
</dbReference>
<name>A0AAV4D1Q3_9GAST</name>
<dbReference type="InterPro" id="IPR005636">
    <property type="entry name" value="DTW"/>
</dbReference>
<evidence type="ECO:0000313" key="9">
    <source>
        <dbReference type="Proteomes" id="UP000735302"/>
    </source>
</evidence>
<keyword evidence="3" id="KW-0949">S-adenosyl-L-methionine</keyword>
<dbReference type="SMART" id="SM01144">
    <property type="entry name" value="DTW"/>
    <property type="match status" value="1"/>
</dbReference>
<sequence>MASVSQEGGGDTLDAIGLFGSLDIFDEGLCKRSLCEKCKRPIAVCWCSYLPCEPIQIQTTLYILQHPFEESRSLRTVPILQNCVPKENCHVIRGKRFAFSKYPQLMTVLESPNTLLLYPGDDAIDVSELPTDVAYNLVLLDGTWSQARGIFAQNNCLKSLKKVQVQPNKKSKYVIRTQPYDSALSTLEAAAAAIASLERREDVYEVFTHPLQALCDFQLQHGAVKHQSREFKIENGLWTKPLRRSVQRRLAEKRAQEQGKSST</sequence>
<protein>
    <recommendedName>
        <fullName evidence="1">tRNA-uridine aminocarboxypropyltransferase</fullName>
        <ecNumber evidence="1">2.5.1.25</ecNumber>
    </recommendedName>
</protein>
<keyword evidence="9" id="KW-1185">Reference proteome</keyword>
<evidence type="ECO:0000256" key="3">
    <source>
        <dbReference type="ARBA" id="ARBA00022691"/>
    </source>
</evidence>
<evidence type="ECO:0000256" key="6">
    <source>
        <dbReference type="ARBA" id="ARBA00048718"/>
    </source>
</evidence>
<dbReference type="EMBL" id="BLXT01007308">
    <property type="protein sequence ID" value="GFO37950.1"/>
    <property type="molecule type" value="Genomic_DNA"/>
</dbReference>
<keyword evidence="2" id="KW-0808">Transferase</keyword>
<dbReference type="Proteomes" id="UP000735302">
    <property type="component" value="Unassembled WGS sequence"/>
</dbReference>
<reference evidence="8 9" key="1">
    <citation type="journal article" date="2021" name="Elife">
        <title>Chloroplast acquisition without the gene transfer in kleptoplastic sea slugs, Plakobranchus ocellatus.</title>
        <authorList>
            <person name="Maeda T."/>
            <person name="Takahashi S."/>
            <person name="Yoshida T."/>
            <person name="Shimamura S."/>
            <person name="Takaki Y."/>
            <person name="Nagai Y."/>
            <person name="Toyoda A."/>
            <person name="Suzuki Y."/>
            <person name="Arimoto A."/>
            <person name="Ishii H."/>
            <person name="Satoh N."/>
            <person name="Nishiyama T."/>
            <person name="Hasebe M."/>
            <person name="Maruyama T."/>
            <person name="Minagawa J."/>
            <person name="Obokata J."/>
            <person name="Shigenobu S."/>
        </authorList>
    </citation>
    <scope>NUCLEOTIDE SEQUENCE [LARGE SCALE GENOMIC DNA]</scope>
</reference>
<dbReference type="EC" id="2.5.1.25" evidence="1"/>
<evidence type="ECO:0000313" key="8">
    <source>
        <dbReference type="EMBL" id="GFO37950.1"/>
    </source>
</evidence>
<dbReference type="Pfam" id="PF03942">
    <property type="entry name" value="DTW"/>
    <property type="match status" value="1"/>
</dbReference>
<dbReference type="InterPro" id="IPR039262">
    <property type="entry name" value="DTWD2/TAPT"/>
</dbReference>
<comment type="similarity">
    <text evidence="5">Belongs to the TDD superfamily. DTWD2 family.</text>
</comment>
<dbReference type="AlphaFoldDB" id="A0AAV4D1Q3"/>